<dbReference type="SUPFAM" id="SSF56784">
    <property type="entry name" value="HAD-like"/>
    <property type="match status" value="1"/>
</dbReference>
<dbReference type="AlphaFoldDB" id="A0A0F9Q488"/>
<reference evidence="1" key="1">
    <citation type="journal article" date="2015" name="Nature">
        <title>Complex archaea that bridge the gap between prokaryotes and eukaryotes.</title>
        <authorList>
            <person name="Spang A."/>
            <person name="Saw J.H."/>
            <person name="Jorgensen S.L."/>
            <person name="Zaremba-Niedzwiedzka K."/>
            <person name="Martijn J."/>
            <person name="Lind A.E."/>
            <person name="van Eijk R."/>
            <person name="Schleper C."/>
            <person name="Guy L."/>
            <person name="Ettema T.J."/>
        </authorList>
    </citation>
    <scope>NUCLEOTIDE SEQUENCE</scope>
</reference>
<protein>
    <recommendedName>
        <fullName evidence="2">FCP1 homology domain-containing protein</fullName>
    </recommendedName>
</protein>
<dbReference type="InterPro" id="IPR023214">
    <property type="entry name" value="HAD_sf"/>
</dbReference>
<dbReference type="Gene3D" id="3.40.50.1000">
    <property type="entry name" value="HAD superfamily/HAD-like"/>
    <property type="match status" value="1"/>
</dbReference>
<sequence>MKLIIWDLDDTLWEGTYVYDGDNITLKPDIKNILEVLDNRGFLQTIASRNPVEVLEMIIKFGLSKYFILPQISWHTKDIMIGNIINLMHILPKDIAFIDDLIFNLTIVKSKFKDILCINACDYDKILEMDVFKGSRDGRAKKRKEFFEDETKRLKIKEDSNSTDDFLNNLDIFLEIKQANDNEIINVLELLNRTNQLNATGKRFDNVEELKKRYKFHHIIIGYPEDRLGSYGLTLVAICKPTREGILIDELIVSCRILDRKLLPCFLKILQKNWNRFNMFIRFIPTKYNNILKEQLKDCGFIKEKFINHMIINKRIKTNIKVRIINGI</sequence>
<dbReference type="InterPro" id="IPR036412">
    <property type="entry name" value="HAD-like_sf"/>
</dbReference>
<evidence type="ECO:0008006" key="2">
    <source>
        <dbReference type="Google" id="ProtNLM"/>
    </source>
</evidence>
<dbReference type="InterPro" id="IPR010033">
    <property type="entry name" value="HAD_SF_ppase_IIIC"/>
</dbReference>
<gene>
    <name evidence="1" type="ORF">LCGC14_1139950</name>
</gene>
<accession>A0A0F9Q488</accession>
<name>A0A0F9Q488_9ZZZZ</name>
<proteinExistence type="predicted"/>
<dbReference type="NCBIfam" id="TIGR01681">
    <property type="entry name" value="HAD-SF-IIIC"/>
    <property type="match status" value="1"/>
</dbReference>
<evidence type="ECO:0000313" key="1">
    <source>
        <dbReference type="EMBL" id="KKN00223.1"/>
    </source>
</evidence>
<comment type="caution">
    <text evidence="1">The sequence shown here is derived from an EMBL/GenBank/DDBJ whole genome shotgun (WGS) entry which is preliminary data.</text>
</comment>
<organism evidence="1">
    <name type="scientific">marine sediment metagenome</name>
    <dbReference type="NCBI Taxonomy" id="412755"/>
    <lineage>
        <taxon>unclassified sequences</taxon>
        <taxon>metagenomes</taxon>
        <taxon>ecological metagenomes</taxon>
    </lineage>
</organism>
<dbReference type="EMBL" id="LAZR01005401">
    <property type="protein sequence ID" value="KKN00223.1"/>
    <property type="molecule type" value="Genomic_DNA"/>
</dbReference>